<gene>
    <name evidence="9" type="ORF">SEVIR_9G278350v2</name>
</gene>
<evidence type="ECO:0000313" key="9">
    <source>
        <dbReference type="EMBL" id="TKV94208.1"/>
    </source>
</evidence>
<dbReference type="PANTHER" id="PTHR31727">
    <property type="entry name" value="OLEOYL-ACYL CARRIER PROTEIN THIOESTERASE 1, CHLOROPLASTIC"/>
    <property type="match status" value="1"/>
</dbReference>
<dbReference type="Proteomes" id="UP000298652">
    <property type="component" value="Chromosome 9"/>
</dbReference>
<dbReference type="EC" id="3.1.2.-" evidence="6"/>
<evidence type="ECO:0000259" key="8">
    <source>
        <dbReference type="Pfam" id="PF01643"/>
    </source>
</evidence>
<dbReference type="Pfam" id="PF01643">
    <property type="entry name" value="Acyl-ACP_TE"/>
    <property type="match status" value="1"/>
</dbReference>
<organism evidence="9 10">
    <name type="scientific">Setaria viridis</name>
    <name type="common">Green bristlegrass</name>
    <name type="synonym">Setaria italica subsp. viridis</name>
    <dbReference type="NCBI Taxonomy" id="4556"/>
    <lineage>
        <taxon>Eukaryota</taxon>
        <taxon>Viridiplantae</taxon>
        <taxon>Streptophyta</taxon>
        <taxon>Embryophyta</taxon>
        <taxon>Tracheophyta</taxon>
        <taxon>Spermatophyta</taxon>
        <taxon>Magnoliopsida</taxon>
        <taxon>Liliopsida</taxon>
        <taxon>Poales</taxon>
        <taxon>Poaceae</taxon>
        <taxon>PACMAD clade</taxon>
        <taxon>Panicoideae</taxon>
        <taxon>Panicodae</taxon>
        <taxon>Paniceae</taxon>
        <taxon>Cenchrinae</taxon>
        <taxon>Setaria</taxon>
    </lineage>
</organism>
<feature type="compositionally biased region" description="Basic and acidic residues" evidence="7">
    <location>
        <begin position="136"/>
        <end position="146"/>
    </location>
</feature>
<keyword evidence="6" id="KW-0276">Fatty acid metabolism</keyword>
<keyword evidence="4 6" id="KW-0934">Plastid</keyword>
<dbReference type="Gene3D" id="3.10.129.10">
    <property type="entry name" value="Hotdog Thioesterase"/>
    <property type="match status" value="1"/>
</dbReference>
<keyword evidence="10" id="KW-1185">Reference proteome</keyword>
<dbReference type="GO" id="GO:0009507">
    <property type="term" value="C:chloroplast"/>
    <property type="evidence" value="ECO:0007669"/>
    <property type="project" value="UniProtKB-SubCell"/>
</dbReference>
<dbReference type="PANTHER" id="PTHR31727:SF3">
    <property type="entry name" value="ACYL-[ACYL-CARRIER-PROTEIN] HYDROLASE"/>
    <property type="match status" value="1"/>
</dbReference>
<evidence type="ECO:0000256" key="6">
    <source>
        <dbReference type="RuleBase" id="RU363096"/>
    </source>
</evidence>
<evidence type="ECO:0000256" key="2">
    <source>
        <dbReference type="ARBA" id="ARBA00006500"/>
    </source>
</evidence>
<evidence type="ECO:0000256" key="7">
    <source>
        <dbReference type="SAM" id="MobiDB-lite"/>
    </source>
</evidence>
<reference evidence="9" key="1">
    <citation type="submission" date="2019-03" db="EMBL/GenBank/DDBJ databases">
        <title>WGS assembly of Setaria viridis.</title>
        <authorList>
            <person name="Huang P."/>
            <person name="Jenkins J."/>
            <person name="Grimwood J."/>
            <person name="Barry K."/>
            <person name="Healey A."/>
            <person name="Mamidi S."/>
            <person name="Sreedasyam A."/>
            <person name="Shu S."/>
            <person name="Feldman M."/>
            <person name="Wu J."/>
            <person name="Yu Y."/>
            <person name="Chen C."/>
            <person name="Johnson J."/>
            <person name="Rokhsar D."/>
            <person name="Baxter I."/>
            <person name="Schmutz J."/>
            <person name="Brutnell T."/>
            <person name="Kellogg E."/>
        </authorList>
    </citation>
    <scope>NUCLEOTIDE SEQUENCE [LARGE SCALE GENOMIC DNA]</scope>
</reference>
<proteinExistence type="inferred from homology"/>
<dbReference type="Gramene" id="TKV94208">
    <property type="protein sequence ID" value="TKV94208"/>
    <property type="gene ID" value="SEVIR_9G278350v2"/>
</dbReference>
<keyword evidence="6" id="KW-0378">Hydrolase</keyword>
<dbReference type="InterPro" id="IPR029069">
    <property type="entry name" value="HotDog_dom_sf"/>
</dbReference>
<evidence type="ECO:0000256" key="3">
    <source>
        <dbReference type="ARBA" id="ARBA00022528"/>
    </source>
</evidence>
<dbReference type="InterPro" id="IPR045023">
    <property type="entry name" value="FATA/B"/>
</dbReference>
<dbReference type="SUPFAM" id="SSF54637">
    <property type="entry name" value="Thioesterase/thiol ester dehydrase-isomerase"/>
    <property type="match status" value="1"/>
</dbReference>
<dbReference type="InterPro" id="IPR002864">
    <property type="entry name" value="Acyl-ACP_thioesterase_NHD"/>
</dbReference>
<comment type="similarity">
    <text evidence="2 6">Belongs to the acyl-ACP thioesterase family.</text>
</comment>
<dbReference type="GO" id="GO:0000036">
    <property type="term" value="F:acyl carrier activity"/>
    <property type="evidence" value="ECO:0007669"/>
    <property type="project" value="TreeGrafter"/>
</dbReference>
<protein>
    <recommendedName>
        <fullName evidence="6">Acyl-[acyl-carrier-protein] hydrolase</fullName>
        <ecNumber evidence="6">3.1.2.-</ecNumber>
    </recommendedName>
</protein>
<feature type="domain" description="Acyl-ACP thioesterase N-terminal hotdog" evidence="8">
    <location>
        <begin position="1"/>
        <end position="43"/>
    </location>
</feature>
<evidence type="ECO:0000313" key="10">
    <source>
        <dbReference type="Proteomes" id="UP000298652"/>
    </source>
</evidence>
<keyword evidence="5" id="KW-0809">Transit peptide</keyword>
<comment type="subcellular location">
    <subcellularLocation>
        <location evidence="1 6">Plastid</location>
        <location evidence="1 6">Chloroplast</location>
    </subcellularLocation>
</comment>
<dbReference type="AlphaFoldDB" id="A0A4U6T1A2"/>
<feature type="compositionally biased region" description="Basic residues" evidence="7">
    <location>
        <begin position="155"/>
        <end position="165"/>
    </location>
</feature>
<dbReference type="EMBL" id="CM016560">
    <property type="protein sequence ID" value="TKV94208.1"/>
    <property type="molecule type" value="Genomic_DNA"/>
</dbReference>
<keyword evidence="6" id="KW-0444">Lipid biosynthesis</keyword>
<keyword evidence="6" id="KW-0443">Lipid metabolism</keyword>
<dbReference type="GO" id="GO:0016297">
    <property type="term" value="F:fatty acyl-[ACP] hydrolase activity"/>
    <property type="evidence" value="ECO:0007669"/>
    <property type="project" value="InterPro"/>
</dbReference>
<evidence type="ECO:0000256" key="1">
    <source>
        <dbReference type="ARBA" id="ARBA00004229"/>
    </source>
</evidence>
<feature type="region of interest" description="Disordered" evidence="7">
    <location>
        <begin position="115"/>
        <end position="189"/>
    </location>
</feature>
<accession>A0A4U6T1A2</accession>
<evidence type="ECO:0000256" key="5">
    <source>
        <dbReference type="ARBA" id="ARBA00022946"/>
    </source>
</evidence>
<sequence>MRRDWHIRDSITGDTILKATSKWVMMNKLTRKLARIPNEVRTEIEPYFFERSTIVDEDNRKLPKLPEDKSATAAKYVHTGLTHWWADLDIISMSIMLNTLQGFLSMLNSVLSMSPAAGTAKRRRGRSVRGAVGGRDGGRSAGRETIRPTPASYPCRRRSCRRRPERRSGGGGASSGGMPPHRAARRVPS</sequence>
<name>A0A4U6T1A2_SETVI</name>
<evidence type="ECO:0000256" key="4">
    <source>
        <dbReference type="ARBA" id="ARBA00022640"/>
    </source>
</evidence>
<keyword evidence="3 6" id="KW-0150">Chloroplast</keyword>
<keyword evidence="6" id="KW-0275">Fatty acid biosynthesis</keyword>
<comment type="function">
    <text evidence="6">Plays an essential role in chain termination during de novo fatty acid synthesis.</text>
</comment>